<dbReference type="NCBIfam" id="TIGR00125">
    <property type="entry name" value="cyt_tran_rel"/>
    <property type="match status" value="1"/>
</dbReference>
<comment type="similarity">
    <text evidence="2">Belongs to the cytidylyltransferase family.</text>
</comment>
<evidence type="ECO:0000256" key="6">
    <source>
        <dbReference type="ARBA" id="ARBA00023098"/>
    </source>
</evidence>
<dbReference type="InterPro" id="IPR044608">
    <property type="entry name" value="Ect1/PCYT2"/>
</dbReference>
<reference evidence="14" key="2">
    <citation type="journal article" date="2023" name="Nat. Commun.">
        <title>Cultivation of marine bacteria of the SAR202 clade.</title>
        <authorList>
            <person name="Lim Y."/>
            <person name="Seo J.H."/>
            <person name="Giovannoni S.J."/>
            <person name="Kang I."/>
            <person name="Cho J.C."/>
        </authorList>
    </citation>
    <scope>NUCLEOTIDE SEQUENCE</scope>
    <source>
        <strain evidence="14">JH1073</strain>
    </source>
</reference>
<evidence type="ECO:0000256" key="9">
    <source>
        <dbReference type="ARBA" id="ARBA00024191"/>
    </source>
</evidence>
<keyword evidence="4" id="KW-0808">Transferase</keyword>
<dbReference type="InterPro" id="IPR014729">
    <property type="entry name" value="Rossmann-like_a/b/a_fold"/>
</dbReference>
<keyword evidence="6" id="KW-0443">Lipid metabolism</keyword>
<dbReference type="GO" id="GO:0004306">
    <property type="term" value="F:ethanolamine-phosphate cytidylyltransferase activity"/>
    <property type="evidence" value="ECO:0007669"/>
    <property type="project" value="UniProtKB-EC"/>
</dbReference>
<sequence length="130" mass="14875">MVADLFHYGHVNFLRQASSHGEFLLVGIHADETVESYKRRPILSMEERIASVEGCKYVDEVVPNAPLEITREWIEKHNIDLIMHGDDVDPEVRDRWYKVPIEMGIYQSVGYTEGISTTELISRIKSADLG</sequence>
<evidence type="ECO:0000313" key="15">
    <source>
        <dbReference type="Proteomes" id="UP001219901"/>
    </source>
</evidence>
<evidence type="ECO:0000256" key="11">
    <source>
        <dbReference type="ARBA" id="ARBA00031473"/>
    </source>
</evidence>
<proteinExistence type="inferred from homology"/>
<dbReference type="SUPFAM" id="SSF52374">
    <property type="entry name" value="Nucleotidylyl transferase"/>
    <property type="match status" value="1"/>
</dbReference>
<gene>
    <name evidence="13" type="ORF">GKO46_00755</name>
    <name evidence="14" type="ORF">GKO48_08470</name>
</gene>
<dbReference type="PANTHER" id="PTHR45780">
    <property type="entry name" value="ETHANOLAMINE-PHOSPHATE CYTIDYLYLTRANSFERASE"/>
    <property type="match status" value="1"/>
</dbReference>
<organism evidence="14 15">
    <name type="scientific">Candidatus Lucifugimonas marina</name>
    <dbReference type="NCBI Taxonomy" id="3038979"/>
    <lineage>
        <taxon>Bacteria</taxon>
        <taxon>Bacillati</taxon>
        <taxon>Chloroflexota</taxon>
        <taxon>Dehalococcoidia</taxon>
        <taxon>SAR202 cluster</taxon>
        <taxon>Candidatus Lucifugimonadales</taxon>
        <taxon>Candidatus Lucifugimonadaceae</taxon>
        <taxon>Candidatus Lucifugimonas</taxon>
    </lineage>
</organism>
<evidence type="ECO:0000313" key="16">
    <source>
        <dbReference type="Proteomes" id="UP001321249"/>
    </source>
</evidence>
<keyword evidence="5 14" id="KW-0548">Nucleotidyltransferase</keyword>
<evidence type="ECO:0000256" key="10">
    <source>
        <dbReference type="ARBA" id="ARBA00024221"/>
    </source>
</evidence>
<accession>A0AAJ6CRW4</accession>
<evidence type="ECO:0000256" key="2">
    <source>
        <dbReference type="ARBA" id="ARBA00010101"/>
    </source>
</evidence>
<protein>
    <recommendedName>
        <fullName evidence="10">ethanolamine-phosphate cytidylyltransferase</fullName>
        <ecNumber evidence="10">2.7.7.14</ecNumber>
    </recommendedName>
    <alternativeName>
        <fullName evidence="11">CTP:phosphoethanolamine cytidylyltransferase</fullName>
    </alternativeName>
</protein>
<evidence type="ECO:0000256" key="1">
    <source>
        <dbReference type="ARBA" id="ARBA00005189"/>
    </source>
</evidence>
<dbReference type="EMBL" id="WMBE01000001">
    <property type="protein sequence ID" value="MDG0865601.1"/>
    <property type="molecule type" value="Genomic_DNA"/>
</dbReference>
<dbReference type="AlphaFoldDB" id="A0AAJ6CRW4"/>
<reference evidence="15" key="3">
    <citation type="submission" date="2023-06" db="EMBL/GenBank/DDBJ databases">
        <title>Pangenomics reveal diversification of enzyme families and niche specialization in globally abundant SAR202 bacteria.</title>
        <authorList>
            <person name="Saw J.H.W."/>
        </authorList>
    </citation>
    <scope>NUCLEOTIDE SEQUENCE [LARGE SCALE GENOMIC DNA]</scope>
    <source>
        <strain evidence="15">JH1073</strain>
    </source>
</reference>
<dbReference type="GO" id="GO:0006646">
    <property type="term" value="P:phosphatidylethanolamine biosynthetic process"/>
    <property type="evidence" value="ECO:0007669"/>
    <property type="project" value="InterPro"/>
</dbReference>
<dbReference type="EMBL" id="CP046147">
    <property type="protein sequence ID" value="WFG39651.1"/>
    <property type="molecule type" value="Genomic_DNA"/>
</dbReference>
<evidence type="ECO:0000256" key="3">
    <source>
        <dbReference type="ARBA" id="ARBA00022516"/>
    </source>
</evidence>
<keyword evidence="7" id="KW-0594">Phospholipid biosynthesis</keyword>
<evidence type="ECO:0000256" key="8">
    <source>
        <dbReference type="ARBA" id="ARBA00023264"/>
    </source>
</evidence>
<feature type="domain" description="Cytidyltransferase-like" evidence="12">
    <location>
        <begin position="4"/>
        <end position="121"/>
    </location>
</feature>
<reference evidence="15 16" key="1">
    <citation type="submission" date="2019-11" db="EMBL/GenBank/DDBJ databases">
        <authorList>
            <person name="Cho J.-C."/>
        </authorList>
    </citation>
    <scope>NUCLEOTIDE SEQUENCE [LARGE SCALE GENOMIC DNA]</scope>
    <source>
        <strain evidence="14 15">JH1073</strain>
        <strain evidence="13 16">JH702</strain>
    </source>
</reference>
<evidence type="ECO:0000256" key="4">
    <source>
        <dbReference type="ARBA" id="ARBA00022679"/>
    </source>
</evidence>
<dbReference type="Proteomes" id="UP001321249">
    <property type="component" value="Unassembled WGS sequence"/>
</dbReference>
<dbReference type="Proteomes" id="UP001219901">
    <property type="component" value="Chromosome"/>
</dbReference>
<dbReference type="InterPro" id="IPR004821">
    <property type="entry name" value="Cyt_trans-like"/>
</dbReference>
<evidence type="ECO:0000313" key="13">
    <source>
        <dbReference type="EMBL" id="MDG0865601.1"/>
    </source>
</evidence>
<dbReference type="Gene3D" id="3.40.50.620">
    <property type="entry name" value="HUPs"/>
    <property type="match status" value="1"/>
</dbReference>
<evidence type="ECO:0000259" key="12">
    <source>
        <dbReference type="Pfam" id="PF01467"/>
    </source>
</evidence>
<comment type="pathway">
    <text evidence="1">Lipid metabolism.</text>
</comment>
<evidence type="ECO:0000313" key="14">
    <source>
        <dbReference type="EMBL" id="WFG39651.1"/>
    </source>
</evidence>
<evidence type="ECO:0000256" key="5">
    <source>
        <dbReference type="ARBA" id="ARBA00022695"/>
    </source>
</evidence>
<keyword evidence="15" id="KW-1185">Reference proteome</keyword>
<keyword evidence="3" id="KW-0444">Lipid biosynthesis</keyword>
<comment type="pathway">
    <text evidence="9">Phospholipid metabolism; phosphatidylethanolamine biosynthesis; phosphatidylethanolamine from ethanolamine: step 2/3.</text>
</comment>
<dbReference type="EC" id="2.7.7.14" evidence="10"/>
<keyword evidence="8" id="KW-1208">Phospholipid metabolism</keyword>
<dbReference type="Pfam" id="PF01467">
    <property type="entry name" value="CTP_transf_like"/>
    <property type="match status" value="1"/>
</dbReference>
<name>A0AAJ6CRW4_9CHLR</name>
<dbReference type="GO" id="GO:0005737">
    <property type="term" value="C:cytoplasm"/>
    <property type="evidence" value="ECO:0007669"/>
    <property type="project" value="TreeGrafter"/>
</dbReference>
<evidence type="ECO:0000256" key="7">
    <source>
        <dbReference type="ARBA" id="ARBA00023209"/>
    </source>
</evidence>
<dbReference type="PANTHER" id="PTHR45780:SF2">
    <property type="entry name" value="ETHANOLAMINE-PHOSPHATE CYTIDYLYLTRANSFERASE"/>
    <property type="match status" value="1"/>
</dbReference>